<proteinExistence type="predicted"/>
<name>M5TXQ1_9BACT</name>
<dbReference type="PATRIC" id="fig|1263870.3.peg.4833"/>
<dbReference type="EMBL" id="ANOH01000315">
    <property type="protein sequence ID" value="EMI53965.1"/>
    <property type="molecule type" value="Genomic_DNA"/>
</dbReference>
<dbReference type="AlphaFoldDB" id="M5TXQ1"/>
<protein>
    <submittedName>
        <fullName evidence="1">Dgc domain protein</fullName>
    </submittedName>
</protein>
<evidence type="ECO:0000313" key="2">
    <source>
        <dbReference type="Proteomes" id="UP000011885"/>
    </source>
</evidence>
<evidence type="ECO:0000313" key="1">
    <source>
        <dbReference type="EMBL" id="EMI53965.1"/>
    </source>
</evidence>
<sequence length="108" mass="11981">MARELDRRGIAEMSCLAGIGAAKPLFLKKLTDREIWVIDGCPIHCSLGVFGQVQREPDVHIRLHDIGIKKNAAFPDSDHFAAVMEAVIEQVTQQQTEKRQVTQADSIA</sequence>
<dbReference type="InterPro" id="IPR014958">
    <property type="entry name" value="DGC"/>
</dbReference>
<dbReference type="Pfam" id="PF08859">
    <property type="entry name" value="DGC"/>
    <property type="match status" value="1"/>
</dbReference>
<organism evidence="1 2">
    <name type="scientific">Rhodopirellula sallentina SM41</name>
    <dbReference type="NCBI Taxonomy" id="1263870"/>
    <lineage>
        <taxon>Bacteria</taxon>
        <taxon>Pseudomonadati</taxon>
        <taxon>Planctomycetota</taxon>
        <taxon>Planctomycetia</taxon>
        <taxon>Pirellulales</taxon>
        <taxon>Pirellulaceae</taxon>
        <taxon>Rhodopirellula</taxon>
    </lineage>
</organism>
<dbReference type="Proteomes" id="UP000011885">
    <property type="component" value="Unassembled WGS sequence"/>
</dbReference>
<keyword evidence="2" id="KW-1185">Reference proteome</keyword>
<accession>M5TXQ1</accession>
<gene>
    <name evidence="1" type="ORF">RSSM_04569</name>
</gene>
<reference evidence="1 2" key="1">
    <citation type="journal article" date="2013" name="Mar. Genomics">
        <title>Expression of sulfatases in Rhodopirellula baltica and the diversity of sulfatases in the genus Rhodopirellula.</title>
        <authorList>
            <person name="Wegner C.E."/>
            <person name="Richter-Heitmann T."/>
            <person name="Klindworth A."/>
            <person name="Klockow C."/>
            <person name="Richter M."/>
            <person name="Achstetter T."/>
            <person name="Glockner F.O."/>
            <person name="Harder J."/>
        </authorList>
    </citation>
    <scope>NUCLEOTIDE SEQUENCE [LARGE SCALE GENOMIC DNA]</scope>
    <source>
        <strain evidence="1 2">SM41</strain>
    </source>
</reference>
<comment type="caution">
    <text evidence="1">The sequence shown here is derived from an EMBL/GenBank/DDBJ whole genome shotgun (WGS) entry which is preliminary data.</text>
</comment>